<dbReference type="InterPro" id="IPR037066">
    <property type="entry name" value="Plug_dom_sf"/>
</dbReference>
<sequence>MTKCITDFRFPAALVASFCAFSLGGAGVALAQNAGSAGASDGAGAATVQPPELVGFVEAEYPPAALAARREGRVVLRLTLDREGLVIDADVTEPAGHGFDEAARSAALRFRFSPARRGDKPVAARILYTYEFRLPPEPEPPAPPAEQAPGAPAPKPPAATEAPVEVKVKGLSEVARLRQSAQAVKVIELEQAQRESADLGEVLARSGGISVRRGGGLGSGTRLSLNGLTDDQIRFLVDGIPLELAGYPFGVANVPLNLVERVEIYRGVVPIRFGADALGGVVNLRTDTEVRGTHAAASYQVGSFGTHRLTFSGHTLDEPTGSFTRVTAFHDYAKNDYPVDVEEAAANGRLAPVRVDRFHDAYRATGGSVETGFVNRPWAKRLLLRAFVTDYSKEVQHSIVMGRPYGEVEYGELTAGATLRYENTFAKNVSISFVGGYTQNRRSFRDVSQCNYNWFGQCTTTRTFAGEVEGIPHDILDIQHTGFGRLNASWQLHPQHVLRLSLAPTYVTRKGDDRRGLDPTGPDRFASQRDLFGLVSGIEYQIDGFGDRLENIAFVKDYLQIARTEEPVPGGFIRRYDRDTHRFGVGNALRYRFVPWLYGKASYELATRLPNPEEVFGNGSLIVANLGLQPETSHNVNIGFTVDGLETRVGAWRFDVNGFLRETDQLIVLRGSDRNSRYENVLSARSLGAEATAGWTSPGEYLALDGNFTYLDFRNTSSEGTFGNDGDRIPNRPYLMGNGSARVQFRRVAASNDEIALVWNTRYVHEFYRSWESLGSRESKEVVPSQLLHSLALTYLVRGNPYILSFTGEVQNLTNEPAYDFIGVQRPGRAFYFKTTAEF</sequence>
<dbReference type="Gene3D" id="2.40.170.20">
    <property type="entry name" value="TonB-dependent receptor, beta-barrel domain"/>
    <property type="match status" value="1"/>
</dbReference>
<keyword evidence="5 10" id="KW-0812">Transmembrane</keyword>
<evidence type="ECO:0000256" key="1">
    <source>
        <dbReference type="ARBA" id="ARBA00004167"/>
    </source>
</evidence>
<keyword evidence="15" id="KW-1185">Reference proteome</keyword>
<dbReference type="Proteomes" id="UP001379533">
    <property type="component" value="Chromosome"/>
</dbReference>
<dbReference type="Pfam" id="PF03544">
    <property type="entry name" value="TonB_C"/>
    <property type="match status" value="1"/>
</dbReference>
<dbReference type="EMBL" id="CP089982">
    <property type="protein sequence ID" value="WXA91548.1"/>
    <property type="molecule type" value="Genomic_DNA"/>
</dbReference>
<feature type="chain" id="PRO_5046056632" evidence="12">
    <location>
        <begin position="32"/>
        <end position="839"/>
    </location>
</feature>
<feature type="compositionally biased region" description="Pro residues" evidence="11">
    <location>
        <begin position="135"/>
        <end position="157"/>
    </location>
</feature>
<comment type="similarity">
    <text evidence="10">Belongs to the TonB-dependent receptor family.</text>
</comment>
<evidence type="ECO:0000313" key="14">
    <source>
        <dbReference type="EMBL" id="WXA91548.1"/>
    </source>
</evidence>
<keyword evidence="3 10" id="KW-0813">Transport</keyword>
<dbReference type="PANTHER" id="PTHR30069">
    <property type="entry name" value="TONB-DEPENDENT OUTER MEMBRANE RECEPTOR"/>
    <property type="match status" value="1"/>
</dbReference>
<dbReference type="NCBIfam" id="NF038079">
    <property type="entry name" value="TonB_sider_MxcH"/>
    <property type="match status" value="1"/>
</dbReference>
<dbReference type="PROSITE" id="PS52015">
    <property type="entry name" value="TONB_CTD"/>
    <property type="match status" value="1"/>
</dbReference>
<dbReference type="NCBIfam" id="TIGR01352">
    <property type="entry name" value="tonB_Cterm"/>
    <property type="match status" value="1"/>
</dbReference>
<protein>
    <submittedName>
        <fullName evidence="14">TonB-dependent siderophore myxochelin receptor MxcH</fullName>
    </submittedName>
</protein>
<dbReference type="PANTHER" id="PTHR30069:SF29">
    <property type="entry name" value="HEMOGLOBIN AND HEMOGLOBIN-HAPTOGLOBIN-BINDING PROTEIN 1-RELATED"/>
    <property type="match status" value="1"/>
</dbReference>
<keyword evidence="8 10" id="KW-0472">Membrane</keyword>
<dbReference type="Pfam" id="PF07715">
    <property type="entry name" value="Plug"/>
    <property type="match status" value="1"/>
</dbReference>
<keyword evidence="6 12" id="KW-0732">Signal</keyword>
<dbReference type="SUPFAM" id="SSF56935">
    <property type="entry name" value="Porins"/>
    <property type="match status" value="1"/>
</dbReference>
<dbReference type="RefSeq" id="WP_394842168.1">
    <property type="nucleotide sequence ID" value="NZ_CP089982.1"/>
</dbReference>
<dbReference type="InterPro" id="IPR039426">
    <property type="entry name" value="TonB-dep_rcpt-like"/>
</dbReference>
<dbReference type="PROSITE" id="PS52016">
    <property type="entry name" value="TONB_DEPENDENT_REC_3"/>
    <property type="match status" value="1"/>
</dbReference>
<dbReference type="InterPro" id="IPR037682">
    <property type="entry name" value="TonB_C"/>
</dbReference>
<comment type="subcellular location">
    <subcellularLocation>
        <location evidence="2 10">Cell outer membrane</location>
        <topology evidence="2 10">Multi-pass membrane protein</topology>
    </subcellularLocation>
    <subcellularLocation>
        <location evidence="1">Membrane</location>
        <topology evidence="1">Single-pass membrane protein</topology>
    </subcellularLocation>
</comment>
<dbReference type="InterPro" id="IPR036942">
    <property type="entry name" value="Beta-barrel_TonB_sf"/>
</dbReference>
<evidence type="ECO:0000259" key="13">
    <source>
        <dbReference type="PROSITE" id="PS52015"/>
    </source>
</evidence>
<evidence type="ECO:0000256" key="7">
    <source>
        <dbReference type="ARBA" id="ARBA00022989"/>
    </source>
</evidence>
<evidence type="ECO:0000256" key="5">
    <source>
        <dbReference type="ARBA" id="ARBA00022692"/>
    </source>
</evidence>
<dbReference type="Gene3D" id="2.170.130.10">
    <property type="entry name" value="TonB-dependent receptor, plug domain"/>
    <property type="match status" value="1"/>
</dbReference>
<evidence type="ECO:0000256" key="8">
    <source>
        <dbReference type="ARBA" id="ARBA00023136"/>
    </source>
</evidence>
<evidence type="ECO:0000256" key="6">
    <source>
        <dbReference type="ARBA" id="ARBA00022729"/>
    </source>
</evidence>
<reference evidence="14 15" key="1">
    <citation type="submission" date="2021-12" db="EMBL/GenBank/DDBJ databases">
        <title>Discovery of the Pendulisporaceae a myxobacterial family with distinct sporulation behavior and unique specialized metabolism.</title>
        <authorList>
            <person name="Garcia R."/>
            <person name="Popoff A."/>
            <person name="Bader C.D."/>
            <person name="Loehr J."/>
            <person name="Walesch S."/>
            <person name="Walt C."/>
            <person name="Boldt J."/>
            <person name="Bunk B."/>
            <person name="Haeckl F.J.F.P.J."/>
            <person name="Gunesch A.P."/>
            <person name="Birkelbach J."/>
            <person name="Nuebel U."/>
            <person name="Pietschmann T."/>
            <person name="Bach T."/>
            <person name="Mueller R."/>
        </authorList>
    </citation>
    <scope>NUCLEOTIDE SEQUENCE [LARGE SCALE GENOMIC DNA]</scope>
    <source>
        <strain evidence="14 15">MSr12523</strain>
    </source>
</reference>
<organism evidence="14 15">
    <name type="scientific">Pendulispora brunnea</name>
    <dbReference type="NCBI Taxonomy" id="2905690"/>
    <lineage>
        <taxon>Bacteria</taxon>
        <taxon>Pseudomonadati</taxon>
        <taxon>Myxococcota</taxon>
        <taxon>Myxococcia</taxon>
        <taxon>Myxococcales</taxon>
        <taxon>Sorangiineae</taxon>
        <taxon>Pendulisporaceae</taxon>
        <taxon>Pendulispora</taxon>
    </lineage>
</organism>
<evidence type="ECO:0000256" key="4">
    <source>
        <dbReference type="ARBA" id="ARBA00022452"/>
    </source>
</evidence>
<evidence type="ECO:0000313" key="15">
    <source>
        <dbReference type="Proteomes" id="UP001379533"/>
    </source>
</evidence>
<dbReference type="InterPro" id="IPR006260">
    <property type="entry name" value="TonB/TolA_C"/>
</dbReference>
<dbReference type="Gene3D" id="3.30.1150.10">
    <property type="match status" value="1"/>
</dbReference>
<keyword evidence="14" id="KW-0675">Receptor</keyword>
<keyword evidence="4 10" id="KW-1134">Transmembrane beta strand</keyword>
<feature type="region of interest" description="Disordered" evidence="11">
    <location>
        <begin position="135"/>
        <end position="162"/>
    </location>
</feature>
<gene>
    <name evidence="14" type="primary">mxcH</name>
    <name evidence="14" type="ORF">LZC95_34455</name>
</gene>
<evidence type="ECO:0000256" key="2">
    <source>
        <dbReference type="ARBA" id="ARBA00004571"/>
    </source>
</evidence>
<evidence type="ECO:0000256" key="3">
    <source>
        <dbReference type="ARBA" id="ARBA00022448"/>
    </source>
</evidence>
<feature type="domain" description="TonB C-terminal" evidence="13">
    <location>
        <begin position="46"/>
        <end position="141"/>
    </location>
</feature>
<evidence type="ECO:0000256" key="11">
    <source>
        <dbReference type="SAM" id="MobiDB-lite"/>
    </source>
</evidence>
<feature type="signal peptide" evidence="12">
    <location>
        <begin position="1"/>
        <end position="31"/>
    </location>
</feature>
<proteinExistence type="inferred from homology"/>
<keyword evidence="9 10" id="KW-0998">Cell outer membrane</keyword>
<evidence type="ECO:0000256" key="12">
    <source>
        <dbReference type="SAM" id="SignalP"/>
    </source>
</evidence>
<accession>A0ABZ2JYH8</accession>
<dbReference type="SUPFAM" id="SSF74653">
    <property type="entry name" value="TolA/TonB C-terminal domain"/>
    <property type="match status" value="1"/>
</dbReference>
<dbReference type="InterPro" id="IPR012910">
    <property type="entry name" value="Plug_dom"/>
</dbReference>
<evidence type="ECO:0000256" key="9">
    <source>
        <dbReference type="ARBA" id="ARBA00023237"/>
    </source>
</evidence>
<name>A0ABZ2JYH8_9BACT</name>
<keyword evidence="7" id="KW-1133">Transmembrane helix</keyword>
<evidence type="ECO:0000256" key="10">
    <source>
        <dbReference type="PROSITE-ProRule" id="PRU01360"/>
    </source>
</evidence>